<dbReference type="InterPro" id="IPR017945">
    <property type="entry name" value="DHBP_synth_RibB-like_a/b_dom"/>
</dbReference>
<dbReference type="GO" id="GO:0005829">
    <property type="term" value="C:cytosol"/>
    <property type="evidence" value="ECO:0007669"/>
    <property type="project" value="TreeGrafter"/>
</dbReference>
<reference evidence="13 14" key="1">
    <citation type="journal article" date="2019" name="PLoS Genet.">
        <title>Convergent evolution of linked mating-type loci in basidiomycete fungi.</title>
        <authorList>
            <person name="Sun S."/>
            <person name="Coelho M.A."/>
            <person name="Heitman J."/>
            <person name="Nowrousian M."/>
        </authorList>
    </citation>
    <scope>NUCLEOTIDE SEQUENCE [LARGE SCALE GENOMIC DNA]</scope>
    <source>
        <strain evidence="13 14">CBS 4282</strain>
    </source>
</reference>
<evidence type="ECO:0000256" key="7">
    <source>
        <dbReference type="ARBA" id="ARBA00022842"/>
    </source>
</evidence>
<dbReference type="OrthoDB" id="60371at2759"/>
<dbReference type="UniPathway" id="UPA00275">
    <property type="reaction ID" value="UER00399"/>
</dbReference>
<keyword evidence="10 12" id="KW-0456">Lyase</keyword>
<keyword evidence="9 12" id="KW-0464">Manganese</keyword>
<dbReference type="PANTHER" id="PTHR21327:SF18">
    <property type="entry name" value="3,4-DIHYDROXY-2-BUTANONE 4-PHOSPHATE SYNTHASE"/>
    <property type="match status" value="1"/>
</dbReference>
<dbReference type="EMBL" id="QKWK01000002">
    <property type="protein sequence ID" value="TXT13316.1"/>
    <property type="molecule type" value="Genomic_DNA"/>
</dbReference>
<evidence type="ECO:0000313" key="14">
    <source>
        <dbReference type="Proteomes" id="UP000473826"/>
    </source>
</evidence>
<dbReference type="Pfam" id="PF00926">
    <property type="entry name" value="DHBP_synthase"/>
    <property type="match status" value="1"/>
</dbReference>
<gene>
    <name evidence="13" type="ORF">VHUM_00683</name>
</gene>
<keyword evidence="8" id="KW-0318">Glutathionylation</keyword>
<comment type="caution">
    <text evidence="13">The sequence shown here is derived from an EMBL/GenBank/DDBJ whole genome shotgun (WGS) entry which is preliminary data.</text>
</comment>
<evidence type="ECO:0000256" key="12">
    <source>
        <dbReference type="RuleBase" id="RU003843"/>
    </source>
</evidence>
<dbReference type="SUPFAM" id="SSF55821">
    <property type="entry name" value="YrdC/RibB"/>
    <property type="match status" value="1"/>
</dbReference>
<keyword evidence="6 12" id="KW-0479">Metal-binding</keyword>
<comment type="function">
    <text evidence="12">Catalyzes the conversion of D-ribulose 5-phosphate to formate and 3,4-dihydroxy-2-butanone 4-phosphate.</text>
</comment>
<dbReference type="PANTHER" id="PTHR21327">
    <property type="entry name" value="GTP CYCLOHYDROLASE II-RELATED"/>
    <property type="match status" value="1"/>
</dbReference>
<evidence type="ECO:0000256" key="3">
    <source>
        <dbReference type="ARBA" id="ARBA00012153"/>
    </source>
</evidence>
<dbReference type="Proteomes" id="UP000473826">
    <property type="component" value="Unassembled WGS sequence"/>
</dbReference>
<keyword evidence="7 12" id="KW-0460">Magnesium</keyword>
<evidence type="ECO:0000256" key="9">
    <source>
        <dbReference type="ARBA" id="ARBA00023211"/>
    </source>
</evidence>
<evidence type="ECO:0000256" key="6">
    <source>
        <dbReference type="ARBA" id="ARBA00022723"/>
    </source>
</evidence>
<dbReference type="EC" id="4.1.99.12" evidence="3 12"/>
<evidence type="ECO:0000256" key="5">
    <source>
        <dbReference type="ARBA" id="ARBA00022619"/>
    </source>
</evidence>
<evidence type="ECO:0000256" key="8">
    <source>
        <dbReference type="ARBA" id="ARBA00023206"/>
    </source>
</evidence>
<dbReference type="NCBIfam" id="TIGR00506">
    <property type="entry name" value="ribB"/>
    <property type="match status" value="1"/>
</dbReference>
<comment type="subunit">
    <text evidence="2 12">Homodimer.</text>
</comment>
<dbReference type="GO" id="GO:0009231">
    <property type="term" value="P:riboflavin biosynthetic process"/>
    <property type="evidence" value="ECO:0007669"/>
    <property type="project" value="UniProtKB-UniPathway"/>
</dbReference>
<keyword evidence="14" id="KW-1185">Reference proteome</keyword>
<evidence type="ECO:0000313" key="13">
    <source>
        <dbReference type="EMBL" id="TXT13316.1"/>
    </source>
</evidence>
<dbReference type="AlphaFoldDB" id="A0A7D8Z8R1"/>
<dbReference type="InterPro" id="IPR000422">
    <property type="entry name" value="DHBP_synthase_RibB"/>
</dbReference>
<evidence type="ECO:0000256" key="2">
    <source>
        <dbReference type="ARBA" id="ARBA00011738"/>
    </source>
</evidence>
<comment type="cofactor">
    <cofactor evidence="12">
        <name>Mg(2+)</name>
        <dbReference type="ChEBI" id="CHEBI:18420"/>
    </cofactor>
    <cofactor evidence="12">
        <name>Mn(2+)</name>
        <dbReference type="ChEBI" id="CHEBI:29035"/>
    </cofactor>
    <text evidence="12">Binds 2 divalent metal cations per subunit. Magnesium or manganese.</text>
</comment>
<keyword evidence="5 12" id="KW-0686">Riboflavin biosynthesis</keyword>
<name>A0A7D8Z8R1_VANHU</name>
<sequence length="235" mass="25184">MSAPTAVPNAPTAIPSPFKFDPVEDAIAAIKNGEFVVVMDDEDRENEGDLICAASKITEEGMAFFVRWTSGYICIPMLPERLAELRLPALTATTGSSEDPKGTAYHLTIDANGARHPVATGISAHDRSLAARLAASGAGPEEFTRPGHLVPLRYTPGGTRKRTGHTEASIDLCYLAGEPPVALLCELVHPTDPKGTMARRDDSWRFAREWGLKIISIEDLQAYVSSEKGSAVPSA</sequence>
<accession>A0A7D8Z8R1</accession>
<dbReference type="GO" id="GO:0046872">
    <property type="term" value="F:metal ion binding"/>
    <property type="evidence" value="ECO:0007669"/>
    <property type="project" value="UniProtKB-KW"/>
</dbReference>
<dbReference type="FunFam" id="3.90.870.10:FF:000002">
    <property type="entry name" value="3,4-dihydroxy-2-butanone 4-phosphate synthase"/>
    <property type="match status" value="1"/>
</dbReference>
<dbReference type="Gene3D" id="3.90.870.10">
    <property type="entry name" value="DHBP synthase"/>
    <property type="match status" value="1"/>
</dbReference>
<dbReference type="GO" id="GO:0005758">
    <property type="term" value="C:mitochondrial intermembrane space"/>
    <property type="evidence" value="ECO:0007669"/>
    <property type="project" value="TreeGrafter"/>
</dbReference>
<evidence type="ECO:0000256" key="1">
    <source>
        <dbReference type="ARBA" id="ARBA00004904"/>
    </source>
</evidence>
<comment type="pathway">
    <text evidence="1 12">Cofactor biosynthesis; riboflavin biosynthesis; 2-hydroxy-3-oxobutyl phosphate from D-ribulose 5-phosphate: step 1/1.</text>
</comment>
<organism evidence="13 14">
    <name type="scientific">Vanrija humicola</name>
    <name type="common">Yeast</name>
    <name type="synonym">Cryptococcus humicola</name>
    <dbReference type="NCBI Taxonomy" id="5417"/>
    <lineage>
        <taxon>Eukaryota</taxon>
        <taxon>Fungi</taxon>
        <taxon>Dikarya</taxon>
        <taxon>Basidiomycota</taxon>
        <taxon>Agaricomycotina</taxon>
        <taxon>Tremellomycetes</taxon>
        <taxon>Trichosporonales</taxon>
        <taxon>Trichosporonaceae</taxon>
        <taxon>Vanrija</taxon>
    </lineage>
</organism>
<comment type="catalytic activity">
    <reaction evidence="12">
        <text>D-ribulose 5-phosphate = (2S)-2-hydroxy-3-oxobutyl phosphate + formate + H(+)</text>
        <dbReference type="Rhea" id="RHEA:18457"/>
        <dbReference type="ChEBI" id="CHEBI:15378"/>
        <dbReference type="ChEBI" id="CHEBI:15740"/>
        <dbReference type="ChEBI" id="CHEBI:58121"/>
        <dbReference type="ChEBI" id="CHEBI:58830"/>
        <dbReference type="EC" id="4.1.99.12"/>
    </reaction>
</comment>
<evidence type="ECO:0000256" key="11">
    <source>
        <dbReference type="ARBA" id="ARBA00060730"/>
    </source>
</evidence>
<comment type="similarity">
    <text evidence="11 12">Belongs to the DHBP synthase family.</text>
</comment>
<proteinExistence type="inferred from homology"/>
<evidence type="ECO:0000256" key="10">
    <source>
        <dbReference type="ARBA" id="ARBA00023239"/>
    </source>
</evidence>
<evidence type="ECO:0000256" key="4">
    <source>
        <dbReference type="ARBA" id="ARBA00018836"/>
    </source>
</evidence>
<protein>
    <recommendedName>
        <fullName evidence="4 12">3,4-dihydroxy-2-butanone 4-phosphate synthase</fullName>
        <shortName evidence="12">DHBP synthase</shortName>
        <ecNumber evidence="3 12">4.1.99.12</ecNumber>
    </recommendedName>
</protein>
<dbReference type="GO" id="GO:0008686">
    <property type="term" value="F:3,4-dihydroxy-2-butanone-4-phosphate synthase activity"/>
    <property type="evidence" value="ECO:0007669"/>
    <property type="project" value="UniProtKB-EC"/>
</dbReference>